<sequence>MLKRFPAIGRRVFNTKPDTVDALLAMEELMGMARNNGDTLREYLFDDYVLLYWLSEDAITFLSIRHTREVSFEFHDLWGGEP</sequence>
<dbReference type="InterPro" id="IPR035093">
    <property type="entry name" value="RelE/ParE_toxin_dom_sf"/>
</dbReference>
<evidence type="ECO:0000313" key="2">
    <source>
        <dbReference type="Proteomes" id="UP000036959"/>
    </source>
</evidence>
<evidence type="ECO:0000313" key="1">
    <source>
        <dbReference type="EMBL" id="KND60066.1"/>
    </source>
</evidence>
<protein>
    <submittedName>
        <fullName evidence="1">Uncharacterized protein</fullName>
    </submittedName>
</protein>
<dbReference type="EMBL" id="LFJJ01000084">
    <property type="protein sequence ID" value="KND60066.1"/>
    <property type="molecule type" value="Genomic_DNA"/>
</dbReference>
<dbReference type="Proteomes" id="UP000036959">
    <property type="component" value="Unassembled WGS sequence"/>
</dbReference>
<dbReference type="Gene3D" id="3.30.2310.20">
    <property type="entry name" value="RelE-like"/>
    <property type="match status" value="1"/>
</dbReference>
<name>A0A0L0MCR6_9BURK</name>
<gene>
    <name evidence="1" type="ORF">BVER_00064c</name>
</gene>
<dbReference type="AlphaFoldDB" id="A0A0L0MCR6"/>
<dbReference type="PATRIC" id="fig|242163.4.peg.6747"/>
<keyword evidence="2" id="KW-1185">Reference proteome</keyword>
<organism evidence="1 2">
    <name type="scientific">Candidatus Burkholderia verschuerenii</name>
    <dbReference type="NCBI Taxonomy" id="242163"/>
    <lineage>
        <taxon>Bacteria</taxon>
        <taxon>Pseudomonadati</taxon>
        <taxon>Pseudomonadota</taxon>
        <taxon>Betaproteobacteria</taxon>
        <taxon>Burkholderiales</taxon>
        <taxon>Burkholderiaceae</taxon>
        <taxon>Burkholderia</taxon>
    </lineage>
</organism>
<reference evidence="2" key="1">
    <citation type="submission" date="2015-06" db="EMBL/GenBank/DDBJ databases">
        <title>Comparative genomics of Burkholderia leaf nodule symbionts.</title>
        <authorList>
            <person name="Carlier A."/>
            <person name="Eberl L."/>
            <person name="Pinto-Carbo M."/>
        </authorList>
    </citation>
    <scope>NUCLEOTIDE SEQUENCE [LARGE SCALE GENOMIC DNA]</scope>
    <source>
        <strain evidence="2">UZHbot4</strain>
    </source>
</reference>
<comment type="caution">
    <text evidence="1">The sequence shown here is derived from an EMBL/GenBank/DDBJ whole genome shotgun (WGS) entry which is preliminary data.</text>
</comment>
<accession>A0A0L0MCR6</accession>
<proteinExistence type="predicted"/>